<dbReference type="PANTHER" id="PTHR43578">
    <property type="entry name" value="NADH-QUINONE OXIDOREDUCTASE SUBUNIT F"/>
    <property type="match status" value="1"/>
</dbReference>
<evidence type="ECO:0000256" key="2">
    <source>
        <dbReference type="ARBA" id="ARBA00022485"/>
    </source>
</evidence>
<reference evidence="9" key="1">
    <citation type="journal article" date="2019" name="Int. J. Syst. Evol. Microbiol.">
        <title>The Global Catalogue of Microorganisms (GCM) 10K type strain sequencing project: providing services to taxonomists for standard genome sequencing and annotation.</title>
        <authorList>
            <consortium name="The Broad Institute Genomics Platform"/>
            <consortium name="The Broad Institute Genome Sequencing Center for Infectious Disease"/>
            <person name="Wu L."/>
            <person name="Ma J."/>
        </authorList>
    </citation>
    <scope>NUCLEOTIDE SEQUENCE [LARGE SCALE GENOMIC DNA]</scope>
    <source>
        <strain evidence="9">JCM 17983</strain>
    </source>
</reference>
<sequence length="640" mass="67253">MDLHLSKAEPTTVERDTIDAAFGALTHPTSREDRPTRSHHAGHDARAQRHLLLPVLHAVHDAVGWISEGALNHVARTLSVPPAEIYGVATFYAMFAVEPRAPRVVHVCDDVACGPYGGEEIVTALTEALGPEGGSAGGGEQACWVRSPCLGLCERAPAVLHQRTAQPDLSQAPARPDEVLAAARTDEPAAAAALADQADAAFADTRVSAPQTGRGAHLPGGGPLRLLRRVGVVDPESLDDYRAHGGYAALRRAVDLGPTRVITELEDSSLTGRGGAAFPTGVKWKGVAGAPERPHYLVCNADESEPGTFKDRVLMEGDPFALIEAMTIAGYVTGARTGYLYIRGEYPLATRRLEHAIGAARARGFLGDDVMGEGFGFDIELRRGAGAYICGEETALLESIEGFRGEPRNKPPFPSVVGLFGKPTAINNVETLYNVLGVLDQGGQAFAEIGGGRSTGTKLFCVSGAVGTPGVYEVEFGATLRELLDLAGGVRGDLRTVLLGGAAGGFVMPEDLDVALTLEGARDIGATLGSGVVLVFDRHADLTGTLRRIAAFFRDESCGQCVPCRVGTVRQEEALARLERDTPIGSRETEIALLDDLARVMRDASICGLGQTAPAAVASALQLGLLDRPHGSRNGKVPSA</sequence>
<keyword evidence="2" id="KW-0004">4Fe-4S</keyword>
<dbReference type="InterPro" id="IPR019554">
    <property type="entry name" value="Soluble_ligand-bd"/>
</dbReference>
<dbReference type="Gene3D" id="6.10.250.1450">
    <property type="match status" value="1"/>
</dbReference>
<dbReference type="Gene3D" id="3.10.20.600">
    <property type="match status" value="1"/>
</dbReference>
<organism evidence="8 9">
    <name type="scientific">Actinomycetospora straminea</name>
    <dbReference type="NCBI Taxonomy" id="663607"/>
    <lineage>
        <taxon>Bacteria</taxon>
        <taxon>Bacillati</taxon>
        <taxon>Actinomycetota</taxon>
        <taxon>Actinomycetes</taxon>
        <taxon>Pseudonocardiales</taxon>
        <taxon>Pseudonocardiaceae</taxon>
        <taxon>Actinomycetospora</taxon>
    </lineage>
</organism>
<keyword evidence="3" id="KW-0479">Metal-binding</keyword>
<keyword evidence="5" id="KW-0411">Iron-sulfur</keyword>
<dbReference type="PANTHER" id="PTHR43578:SF3">
    <property type="entry name" value="NADH-QUINONE OXIDOREDUCTASE SUBUNIT F"/>
    <property type="match status" value="1"/>
</dbReference>
<dbReference type="Pfam" id="PF10531">
    <property type="entry name" value="SLBB"/>
    <property type="match status" value="1"/>
</dbReference>
<dbReference type="SMART" id="SM00928">
    <property type="entry name" value="NADH_4Fe-4S"/>
    <property type="match status" value="1"/>
</dbReference>
<evidence type="ECO:0000313" key="9">
    <source>
        <dbReference type="Proteomes" id="UP001500457"/>
    </source>
</evidence>
<evidence type="ECO:0000256" key="1">
    <source>
        <dbReference type="ARBA" id="ARBA00007523"/>
    </source>
</evidence>
<proteinExistence type="inferred from homology"/>
<dbReference type="Gene3D" id="1.10.10.1590">
    <property type="entry name" value="NADH-quinone oxidoreductase subunit E"/>
    <property type="match status" value="1"/>
</dbReference>
<evidence type="ECO:0000256" key="6">
    <source>
        <dbReference type="SAM" id="MobiDB-lite"/>
    </source>
</evidence>
<accession>A0ABP9F985</accession>
<dbReference type="InterPro" id="IPR041921">
    <property type="entry name" value="NuoE_N"/>
</dbReference>
<dbReference type="Pfam" id="PF10589">
    <property type="entry name" value="NADH_4Fe-4S"/>
    <property type="match status" value="1"/>
</dbReference>
<dbReference type="Gene3D" id="1.20.1440.230">
    <property type="entry name" value="NADH-ubiquinone oxidoreductase 51kDa subunit, iron-sulphur binding domain"/>
    <property type="match status" value="1"/>
</dbReference>
<name>A0ABP9F985_9PSEU</name>
<dbReference type="Gene3D" id="3.40.50.11540">
    <property type="entry name" value="NADH-ubiquinone oxidoreductase 51kDa subunit"/>
    <property type="match status" value="1"/>
</dbReference>
<dbReference type="InterPro" id="IPR037207">
    <property type="entry name" value="Nuop51_4Fe4S-bd_sf"/>
</dbReference>
<dbReference type="SUPFAM" id="SSF142984">
    <property type="entry name" value="Nqo1 middle domain-like"/>
    <property type="match status" value="1"/>
</dbReference>
<dbReference type="Gene3D" id="3.40.30.10">
    <property type="entry name" value="Glutaredoxin"/>
    <property type="match status" value="1"/>
</dbReference>
<dbReference type="Proteomes" id="UP001500457">
    <property type="component" value="Unassembled WGS sequence"/>
</dbReference>
<dbReference type="SUPFAM" id="SSF140490">
    <property type="entry name" value="Nqo1C-terminal domain-like"/>
    <property type="match status" value="1"/>
</dbReference>
<keyword evidence="9" id="KW-1185">Reference proteome</keyword>
<keyword evidence="4" id="KW-0408">Iron</keyword>
<comment type="caution">
    <text evidence="8">The sequence shown here is derived from an EMBL/GenBank/DDBJ whole genome shotgun (WGS) entry which is preliminary data.</text>
</comment>
<dbReference type="EMBL" id="BAABHQ010000031">
    <property type="protein sequence ID" value="GAA4896781.1"/>
    <property type="molecule type" value="Genomic_DNA"/>
</dbReference>
<dbReference type="InterPro" id="IPR011538">
    <property type="entry name" value="Nuo51_FMN-bd"/>
</dbReference>
<dbReference type="PROSITE" id="PS00645">
    <property type="entry name" value="COMPLEX1_51K_2"/>
    <property type="match status" value="1"/>
</dbReference>
<evidence type="ECO:0000256" key="4">
    <source>
        <dbReference type="ARBA" id="ARBA00023004"/>
    </source>
</evidence>
<dbReference type="InterPro" id="IPR001949">
    <property type="entry name" value="NADH-UbQ_OxRdtase_51kDa_CS"/>
</dbReference>
<dbReference type="SUPFAM" id="SSF52833">
    <property type="entry name" value="Thioredoxin-like"/>
    <property type="match status" value="1"/>
</dbReference>
<comment type="similarity">
    <text evidence="1">Belongs to the complex I 51 kDa subunit family.</text>
</comment>
<dbReference type="RefSeq" id="WP_274231627.1">
    <property type="nucleotide sequence ID" value="NZ_BAABHQ010000031.1"/>
</dbReference>
<dbReference type="PROSITE" id="PS00644">
    <property type="entry name" value="COMPLEX1_51K_1"/>
    <property type="match status" value="1"/>
</dbReference>
<evidence type="ECO:0000313" key="8">
    <source>
        <dbReference type="EMBL" id="GAA4896781.1"/>
    </source>
</evidence>
<feature type="domain" description="NADH-ubiquinone oxidoreductase 51kDa subunit iron-sulphur binding" evidence="7">
    <location>
        <begin position="543"/>
        <end position="588"/>
    </location>
</feature>
<evidence type="ECO:0000259" key="7">
    <source>
        <dbReference type="SMART" id="SM00928"/>
    </source>
</evidence>
<protein>
    <submittedName>
        <fullName evidence="8">NAD(P)H-dependent oxidoreductase subunit E</fullName>
    </submittedName>
</protein>
<gene>
    <name evidence="8" type="ORF">GCM10023203_59090</name>
</gene>
<feature type="region of interest" description="Disordered" evidence="6">
    <location>
        <begin position="24"/>
        <end position="44"/>
    </location>
</feature>
<dbReference type="InterPro" id="IPR019575">
    <property type="entry name" value="Nuop51_4Fe4S-bd"/>
</dbReference>
<evidence type="ECO:0000256" key="5">
    <source>
        <dbReference type="ARBA" id="ARBA00023014"/>
    </source>
</evidence>
<dbReference type="InterPro" id="IPR037225">
    <property type="entry name" value="Nuo51_FMN-bd_sf"/>
</dbReference>
<feature type="compositionally biased region" description="Basic and acidic residues" evidence="6">
    <location>
        <begin position="29"/>
        <end position="44"/>
    </location>
</feature>
<dbReference type="Pfam" id="PF01257">
    <property type="entry name" value="2Fe-2S_thioredx"/>
    <property type="match status" value="1"/>
</dbReference>
<evidence type="ECO:0000256" key="3">
    <source>
        <dbReference type="ARBA" id="ARBA00022723"/>
    </source>
</evidence>
<dbReference type="InterPro" id="IPR036249">
    <property type="entry name" value="Thioredoxin-like_sf"/>
</dbReference>
<dbReference type="Pfam" id="PF01512">
    <property type="entry name" value="Complex1_51K"/>
    <property type="match status" value="1"/>
</dbReference>
<dbReference type="SUPFAM" id="SSF142019">
    <property type="entry name" value="Nqo1 FMN-binding domain-like"/>
    <property type="match status" value="1"/>
</dbReference>